<dbReference type="InterPro" id="IPR049326">
    <property type="entry name" value="Rhodopsin_dom_fungi"/>
</dbReference>
<sequence length="386" mass="42962">MSVLALVAVGLRLLSRRMKHQQLWLDDKMIMFSMGWNLAVVGFIFAMYSSGMGLHADQVDPADIVMMAKWLVVAEILYAWNLGWTKVSLLLMYYRIFRHAYFKKMAWAVGAFVWAWVICITFLFIFICVPVQKLWYPHLPGHCINQVGTWISNAASTILTDLVILIMPIPQIWKLALRKTEKIGLTLAFCLGFFVVFASAYRTSVLFTYSDNDPTYTLAPTVGWTAIEMSAGIISACLPTLLPIVLCCARAFGHKRPTNAPIVREPNAPPTFGGSGGKPTKCKTPSTAMTTFGTQVDHDDPNKVADGPFYRLPDKVESDSVISQTAGSPSVASEESVEPHLRPDTQGYGHSVKSYTVKGNVSQEDDIPLQGIRVQRDFKKLTSKKR</sequence>
<organism evidence="9 10">
    <name type="scientific">Moelleriella libera RCEF 2490</name>
    <dbReference type="NCBI Taxonomy" id="1081109"/>
    <lineage>
        <taxon>Eukaryota</taxon>
        <taxon>Fungi</taxon>
        <taxon>Dikarya</taxon>
        <taxon>Ascomycota</taxon>
        <taxon>Pezizomycotina</taxon>
        <taxon>Sordariomycetes</taxon>
        <taxon>Hypocreomycetidae</taxon>
        <taxon>Hypocreales</taxon>
        <taxon>Clavicipitaceae</taxon>
        <taxon>Moelleriella</taxon>
    </lineage>
</organism>
<dbReference type="PANTHER" id="PTHR33048">
    <property type="entry name" value="PTH11-LIKE INTEGRAL MEMBRANE PROTEIN (AFU_ORTHOLOGUE AFUA_5G11245)"/>
    <property type="match status" value="1"/>
</dbReference>
<evidence type="ECO:0000256" key="3">
    <source>
        <dbReference type="ARBA" id="ARBA00022989"/>
    </source>
</evidence>
<evidence type="ECO:0000313" key="9">
    <source>
        <dbReference type="EMBL" id="KZZ90525.1"/>
    </source>
</evidence>
<gene>
    <name evidence="9" type="ORF">AAL_07211</name>
</gene>
<comment type="similarity">
    <text evidence="5">Belongs to the SAT4 family.</text>
</comment>
<evidence type="ECO:0000256" key="4">
    <source>
        <dbReference type="ARBA" id="ARBA00023136"/>
    </source>
</evidence>
<name>A0A167XVM5_9HYPO</name>
<accession>A0A167XVM5</accession>
<dbReference type="InterPro" id="IPR052337">
    <property type="entry name" value="SAT4-like"/>
</dbReference>
<keyword evidence="3 7" id="KW-1133">Transmembrane helix</keyword>
<proteinExistence type="inferred from homology"/>
<evidence type="ECO:0000256" key="2">
    <source>
        <dbReference type="ARBA" id="ARBA00022692"/>
    </source>
</evidence>
<evidence type="ECO:0000256" key="1">
    <source>
        <dbReference type="ARBA" id="ARBA00004141"/>
    </source>
</evidence>
<protein>
    <recommendedName>
        <fullName evidence="8">Rhodopsin domain-containing protein</fullName>
    </recommendedName>
</protein>
<dbReference type="Pfam" id="PF20684">
    <property type="entry name" value="Fung_rhodopsin"/>
    <property type="match status" value="1"/>
</dbReference>
<evidence type="ECO:0000313" key="10">
    <source>
        <dbReference type="Proteomes" id="UP000078544"/>
    </source>
</evidence>
<keyword evidence="2 7" id="KW-0812">Transmembrane</keyword>
<dbReference type="STRING" id="1081109.A0A167XVM5"/>
<keyword evidence="10" id="KW-1185">Reference proteome</keyword>
<feature type="domain" description="Rhodopsin" evidence="8">
    <location>
        <begin position="11"/>
        <end position="244"/>
    </location>
</feature>
<dbReference type="Proteomes" id="UP000078544">
    <property type="component" value="Unassembled WGS sequence"/>
</dbReference>
<evidence type="ECO:0000256" key="7">
    <source>
        <dbReference type="SAM" id="Phobius"/>
    </source>
</evidence>
<dbReference type="AlphaFoldDB" id="A0A167XVM5"/>
<reference evidence="9 10" key="1">
    <citation type="journal article" date="2016" name="Genome Biol. Evol.">
        <title>Divergent and convergent evolution of fungal pathogenicity.</title>
        <authorList>
            <person name="Shang Y."/>
            <person name="Xiao G."/>
            <person name="Zheng P."/>
            <person name="Cen K."/>
            <person name="Zhan S."/>
            <person name="Wang C."/>
        </authorList>
    </citation>
    <scope>NUCLEOTIDE SEQUENCE [LARGE SCALE GENOMIC DNA]</scope>
    <source>
        <strain evidence="9 10">RCEF 2490</strain>
    </source>
</reference>
<dbReference type="OrthoDB" id="3934549at2759"/>
<dbReference type="EMBL" id="AZGY01000021">
    <property type="protein sequence ID" value="KZZ90525.1"/>
    <property type="molecule type" value="Genomic_DNA"/>
</dbReference>
<dbReference type="GO" id="GO:0016020">
    <property type="term" value="C:membrane"/>
    <property type="evidence" value="ECO:0007669"/>
    <property type="project" value="UniProtKB-SubCell"/>
</dbReference>
<feature type="transmembrane region" description="Helical" evidence="7">
    <location>
        <begin position="29"/>
        <end position="50"/>
    </location>
</feature>
<keyword evidence="4 7" id="KW-0472">Membrane</keyword>
<dbReference type="PANTHER" id="PTHR33048:SF151">
    <property type="entry name" value="INTEGRAL MEMBRANE PROTEIN"/>
    <property type="match status" value="1"/>
</dbReference>
<evidence type="ECO:0000256" key="5">
    <source>
        <dbReference type="ARBA" id="ARBA00038359"/>
    </source>
</evidence>
<comment type="subcellular location">
    <subcellularLocation>
        <location evidence="1">Membrane</location>
        <topology evidence="1">Multi-pass membrane protein</topology>
    </subcellularLocation>
</comment>
<feature type="transmembrane region" description="Helical" evidence="7">
    <location>
        <begin position="182"/>
        <end position="201"/>
    </location>
</feature>
<feature type="transmembrane region" description="Helical" evidence="7">
    <location>
        <begin position="70"/>
        <end position="94"/>
    </location>
</feature>
<comment type="caution">
    <text evidence="9">The sequence shown here is derived from an EMBL/GenBank/DDBJ whole genome shotgun (WGS) entry which is preliminary data.</text>
</comment>
<evidence type="ECO:0000259" key="8">
    <source>
        <dbReference type="Pfam" id="PF20684"/>
    </source>
</evidence>
<feature type="transmembrane region" description="Helical" evidence="7">
    <location>
        <begin position="106"/>
        <end position="127"/>
    </location>
</feature>
<feature type="transmembrane region" description="Helical" evidence="7">
    <location>
        <begin position="147"/>
        <end position="170"/>
    </location>
</feature>
<feature type="region of interest" description="Disordered" evidence="6">
    <location>
        <begin position="317"/>
        <end position="352"/>
    </location>
</feature>
<feature type="region of interest" description="Disordered" evidence="6">
    <location>
        <begin position="260"/>
        <end position="284"/>
    </location>
</feature>
<feature type="transmembrane region" description="Helical" evidence="7">
    <location>
        <begin position="221"/>
        <end position="246"/>
    </location>
</feature>
<evidence type="ECO:0000256" key="6">
    <source>
        <dbReference type="SAM" id="MobiDB-lite"/>
    </source>
</evidence>